<keyword evidence="1" id="KW-1133">Transmembrane helix</keyword>
<evidence type="ECO:0000256" key="1">
    <source>
        <dbReference type="SAM" id="Phobius"/>
    </source>
</evidence>
<organism evidence="3 4">
    <name type="scientific">Lutimonas vermicola</name>
    <dbReference type="NCBI Taxonomy" id="414288"/>
    <lineage>
        <taxon>Bacteria</taxon>
        <taxon>Pseudomonadati</taxon>
        <taxon>Bacteroidota</taxon>
        <taxon>Flavobacteriia</taxon>
        <taxon>Flavobacteriales</taxon>
        <taxon>Flavobacteriaceae</taxon>
        <taxon>Lutimonas</taxon>
    </lineage>
</organism>
<keyword evidence="4" id="KW-1185">Reference proteome</keyword>
<evidence type="ECO:0000313" key="3">
    <source>
        <dbReference type="EMBL" id="MEL4456407.1"/>
    </source>
</evidence>
<protein>
    <submittedName>
        <fullName evidence="3">LytTR family transcriptional regulator DNA-binding domain-containing protein</fullName>
    </submittedName>
</protein>
<feature type="transmembrane region" description="Helical" evidence="1">
    <location>
        <begin position="6"/>
        <end position="26"/>
    </location>
</feature>
<dbReference type="Pfam" id="PF04397">
    <property type="entry name" value="LytTR"/>
    <property type="match status" value="1"/>
</dbReference>
<dbReference type="Gene3D" id="2.40.50.1020">
    <property type="entry name" value="LytTr DNA-binding domain"/>
    <property type="match status" value="1"/>
</dbReference>
<dbReference type="Proteomes" id="UP001474120">
    <property type="component" value="Unassembled WGS sequence"/>
</dbReference>
<accession>A0ABU9L1U7</accession>
<dbReference type="Gene3D" id="3.30.450.20">
    <property type="entry name" value="PAS domain"/>
    <property type="match status" value="1"/>
</dbReference>
<evidence type="ECO:0000259" key="2">
    <source>
        <dbReference type="PROSITE" id="PS50930"/>
    </source>
</evidence>
<gene>
    <name evidence="3" type="ORF">AABB81_10900</name>
</gene>
<sequence length="373" mass="42754">MKKETLYGLTIIIISAIVFGTGYFGMNYLIKVSTNQYLEAQMMSSKREAQEFAKLISLQIDYGIPRETVIRNVQKSIEGTNVESGFLCMFDWSGIEICHPNPEKIGQKIGQNQSFVKPIKDGIDTEDFYNLITQKREGTGGIRDFTDSNRASEIIYLYPVQNTDWIIAAHANIAKTKSHLEGLKVNFILIYLLTSVVIVLLSTFAMRYLANYYEKEFEKKNNILEEEVKELTKLNISLTLHKEKVSKNFNEQNIPVENSNEKTVKSRLITYSKDKLDFIKIDQISFINTENTVTTITCLDGKKYSSNSSLDELYSSLDPVIFFRANRQYILSVKGIAEILRFGNSQLKIKMKPENSIIISKNKASEFKKWLNK</sequence>
<reference evidence="3 4" key="1">
    <citation type="submission" date="2024-04" db="EMBL/GenBank/DDBJ databases">
        <title>whole genome sequencing of Lutimonas vermicola strain IMCC1616.</title>
        <authorList>
            <person name="Bae S.S."/>
        </authorList>
    </citation>
    <scope>NUCLEOTIDE SEQUENCE [LARGE SCALE GENOMIC DNA]</scope>
    <source>
        <strain evidence="3 4">IMCC1616</strain>
    </source>
</reference>
<dbReference type="EMBL" id="JBCDNA010000002">
    <property type="protein sequence ID" value="MEL4456407.1"/>
    <property type="molecule type" value="Genomic_DNA"/>
</dbReference>
<feature type="domain" description="HTH LytTR-type" evidence="2">
    <location>
        <begin position="269"/>
        <end position="373"/>
    </location>
</feature>
<dbReference type="RefSeq" id="WP_342160537.1">
    <property type="nucleotide sequence ID" value="NZ_JBCDNA010000002.1"/>
</dbReference>
<keyword evidence="3" id="KW-0238">DNA-binding</keyword>
<dbReference type="InterPro" id="IPR007492">
    <property type="entry name" value="LytTR_DNA-bd_dom"/>
</dbReference>
<evidence type="ECO:0000313" key="4">
    <source>
        <dbReference type="Proteomes" id="UP001474120"/>
    </source>
</evidence>
<dbReference type="SMART" id="SM00850">
    <property type="entry name" value="LytTR"/>
    <property type="match status" value="1"/>
</dbReference>
<keyword evidence="1" id="KW-0472">Membrane</keyword>
<dbReference type="PROSITE" id="PS50930">
    <property type="entry name" value="HTH_LYTTR"/>
    <property type="match status" value="1"/>
</dbReference>
<name>A0ABU9L1U7_9FLAO</name>
<dbReference type="GO" id="GO:0003677">
    <property type="term" value="F:DNA binding"/>
    <property type="evidence" value="ECO:0007669"/>
    <property type="project" value="UniProtKB-KW"/>
</dbReference>
<comment type="caution">
    <text evidence="3">The sequence shown here is derived from an EMBL/GenBank/DDBJ whole genome shotgun (WGS) entry which is preliminary data.</text>
</comment>
<proteinExistence type="predicted"/>
<feature type="transmembrane region" description="Helical" evidence="1">
    <location>
        <begin position="185"/>
        <end position="210"/>
    </location>
</feature>
<keyword evidence="1" id="KW-0812">Transmembrane</keyword>